<evidence type="ECO:0000313" key="3">
    <source>
        <dbReference type="EMBL" id="PIY58726.1"/>
    </source>
</evidence>
<evidence type="ECO:0000256" key="1">
    <source>
        <dbReference type="SAM" id="MobiDB-lite"/>
    </source>
</evidence>
<keyword evidence="2" id="KW-0732">Signal</keyword>
<feature type="region of interest" description="Disordered" evidence="1">
    <location>
        <begin position="167"/>
        <end position="312"/>
    </location>
</feature>
<organism evidence="3 4">
    <name type="scientific">Candidatus Yonathbacteria bacterium CG_4_10_14_0_8_um_filter_43_17</name>
    <dbReference type="NCBI Taxonomy" id="1975099"/>
    <lineage>
        <taxon>Bacteria</taxon>
        <taxon>Candidatus Yonathiibacteriota</taxon>
    </lineage>
</organism>
<feature type="signal peptide" evidence="2">
    <location>
        <begin position="1"/>
        <end position="17"/>
    </location>
</feature>
<feature type="compositionally biased region" description="Low complexity" evidence="1">
    <location>
        <begin position="183"/>
        <end position="312"/>
    </location>
</feature>
<accession>A0A2M7Q5K8</accession>
<evidence type="ECO:0000256" key="2">
    <source>
        <dbReference type="SAM" id="SignalP"/>
    </source>
</evidence>
<comment type="caution">
    <text evidence="3">The sequence shown here is derived from an EMBL/GenBank/DDBJ whole genome shotgun (WGS) entry which is preliminary data.</text>
</comment>
<reference evidence="4" key="1">
    <citation type="submission" date="2017-09" db="EMBL/GenBank/DDBJ databases">
        <title>Depth-based differentiation of microbial function through sediment-hosted aquifers and enrichment of novel symbionts in the deep terrestrial subsurface.</title>
        <authorList>
            <person name="Probst A.J."/>
            <person name="Ladd B."/>
            <person name="Jarett J.K."/>
            <person name="Geller-Mcgrath D.E."/>
            <person name="Sieber C.M.K."/>
            <person name="Emerson J.B."/>
            <person name="Anantharaman K."/>
            <person name="Thomas B.C."/>
            <person name="Malmstrom R."/>
            <person name="Stieglmeier M."/>
            <person name="Klingl A."/>
            <person name="Woyke T."/>
            <person name="Ryan C.M."/>
            <person name="Banfield J.F."/>
        </authorList>
    </citation>
    <scope>NUCLEOTIDE SEQUENCE [LARGE SCALE GENOMIC DNA]</scope>
</reference>
<name>A0A2M7Q5K8_9BACT</name>
<dbReference type="Proteomes" id="UP000230732">
    <property type="component" value="Unassembled WGS sequence"/>
</dbReference>
<dbReference type="EMBL" id="PFKX01000015">
    <property type="protein sequence ID" value="PIY58726.1"/>
    <property type="molecule type" value="Genomic_DNA"/>
</dbReference>
<feature type="chain" id="PRO_5014908844" evidence="2">
    <location>
        <begin position="18"/>
        <end position="312"/>
    </location>
</feature>
<proteinExistence type="predicted"/>
<evidence type="ECO:0000313" key="4">
    <source>
        <dbReference type="Proteomes" id="UP000230732"/>
    </source>
</evidence>
<protein>
    <submittedName>
        <fullName evidence="3">Uncharacterized protein</fullName>
    </submittedName>
</protein>
<sequence length="312" mass="32594">MIIVFSIVFLGGGSVFAASPAVRQATDDLLIGKETQVVSVDNTAFLSEDLAVFAPALTVSGIEEDNVYFSVAYQFTTFAVVDGAWKKVEKVGTLRVSKDALGSADLIEYVKKELAEVAARDMAYIKEVQEKEKAKGATQKVTLTRYSGLLGLVVDPKEEKEKKELETLRIGEATQPAPSIVNPTPALVLTPTPAPIQATTTTSTTDTQEPTTAEATATTTTEATATTTTETAPADTTTTTAPVQEPTTAEATATTTTEATATTTTETAPADTTTTAPVQEPTTAEATATTTTETAPADTTTTAPVQEPTTTE</sequence>
<dbReference type="AlphaFoldDB" id="A0A2M7Q5K8"/>
<gene>
    <name evidence="3" type="ORF">COY98_00560</name>
</gene>